<dbReference type="RefSeq" id="WP_013676455.1">
    <property type="nucleotide sequence ID" value="NC_015312.1"/>
</dbReference>
<dbReference type="HOGENOM" id="CLU_1260582_0_0_11"/>
<evidence type="ECO:0000313" key="2">
    <source>
        <dbReference type="EMBL" id="AEA26541.1"/>
    </source>
</evidence>
<dbReference type="AlphaFoldDB" id="F4CXG7"/>
<dbReference type="OrthoDB" id="3535759at2"/>
<feature type="region of interest" description="Disordered" evidence="1">
    <location>
        <begin position="1"/>
        <end position="20"/>
    </location>
</feature>
<evidence type="ECO:0000313" key="3">
    <source>
        <dbReference type="Proteomes" id="UP000007809"/>
    </source>
</evidence>
<dbReference type="STRING" id="675635.Psed_4383"/>
<reference evidence="2 3" key="1">
    <citation type="journal article" date="2011" name="J. Bacteriol.">
        <title>Genome sequence of the 1,4-dioxane-degrading Pseudonocardia dioxanivorans strain CB1190.</title>
        <authorList>
            <person name="Sales C.M."/>
            <person name="Mahendra S."/>
            <person name="Grostern A."/>
            <person name="Parales R.E."/>
            <person name="Goodwin L.A."/>
            <person name="Woyke T."/>
            <person name="Nolan M."/>
            <person name="Lapidus A."/>
            <person name="Chertkov O."/>
            <person name="Ovchinnikova G."/>
            <person name="Sczyrba A."/>
            <person name="Alvarez-Cohen L."/>
        </authorList>
    </citation>
    <scope>NUCLEOTIDE SEQUENCE [LARGE SCALE GENOMIC DNA]</scope>
    <source>
        <strain evidence="3">ATCC 55486 / DSM 44775 / JCM 13855 / CB1190</strain>
    </source>
</reference>
<dbReference type="EMBL" id="CP002593">
    <property type="protein sequence ID" value="AEA26541.1"/>
    <property type="molecule type" value="Genomic_DNA"/>
</dbReference>
<evidence type="ECO:0008006" key="4">
    <source>
        <dbReference type="Google" id="ProtNLM"/>
    </source>
</evidence>
<accession>F4CXG7</accession>
<name>F4CXG7_PSEUX</name>
<feature type="compositionally biased region" description="Basic and acidic residues" evidence="1">
    <location>
        <begin position="168"/>
        <end position="177"/>
    </location>
</feature>
<keyword evidence="3" id="KW-1185">Reference proteome</keyword>
<organism evidence="2 3">
    <name type="scientific">Pseudonocardia dioxanivorans (strain ATCC 55486 / DSM 44775 / JCM 13855 / CB1190)</name>
    <dbReference type="NCBI Taxonomy" id="675635"/>
    <lineage>
        <taxon>Bacteria</taxon>
        <taxon>Bacillati</taxon>
        <taxon>Actinomycetota</taxon>
        <taxon>Actinomycetes</taxon>
        <taxon>Pseudonocardiales</taxon>
        <taxon>Pseudonocardiaceae</taxon>
        <taxon>Pseudonocardia</taxon>
    </lineage>
</organism>
<feature type="compositionally biased region" description="Low complexity" evidence="1">
    <location>
        <begin position="11"/>
        <end position="20"/>
    </location>
</feature>
<dbReference type="eggNOG" id="ENOG5033B4Q">
    <property type="taxonomic scope" value="Bacteria"/>
</dbReference>
<feature type="region of interest" description="Disordered" evidence="1">
    <location>
        <begin position="167"/>
        <end position="188"/>
    </location>
</feature>
<sequence>MTPNPPPIPSPSSGEEGWSGPVAGLARLVDGLRRDVDPLTSLPTRVEELAEVLARLSGTVASIANRRNAGPAPSWLLAPEDPENTTTLLDQLGGWLQAIYLRYPDGAAALSDCWLWHPDVVEELVWLMHAWSAAYQGPAASVALAGDWHDRQRPGVVRRIRQAVGSCSRDRHRDRPGRPPLHAGCPDLPGADQLADIAGWWATARDTTPPEPAHTAAEGAWT</sequence>
<evidence type="ECO:0000256" key="1">
    <source>
        <dbReference type="SAM" id="MobiDB-lite"/>
    </source>
</evidence>
<protein>
    <recommendedName>
        <fullName evidence="4">DUF4913 domain-containing protein</fullName>
    </recommendedName>
</protein>
<gene>
    <name evidence="2" type="ordered locus">Psed_4383</name>
</gene>
<proteinExistence type="predicted"/>
<dbReference type="KEGG" id="pdx:Psed_4383"/>
<feature type="compositionally biased region" description="Pro residues" evidence="1">
    <location>
        <begin position="1"/>
        <end position="10"/>
    </location>
</feature>
<dbReference type="Proteomes" id="UP000007809">
    <property type="component" value="Chromosome"/>
</dbReference>